<sequence>MAMQFFYLLTHAQELSKPINTGQLVKQEIPDSIILGWSRVEHPDNLLKVLNLISLSLIWLFPNLLPYVRKTQSQNILLVEKNTLYSTGLNLTTGLKNVSTKHLSAFSVFVSDPFFAKICV</sequence>
<protein>
    <submittedName>
        <fullName evidence="1">Uncharacterized protein</fullName>
    </submittedName>
</protein>
<dbReference type="AlphaFoldDB" id="A0A081NH51"/>
<reference evidence="1 2" key="1">
    <citation type="submission" date="2014-06" db="EMBL/GenBank/DDBJ databases">
        <title>Whole Genome Sequences of Three Symbiotic Endozoicomonas Bacteria.</title>
        <authorList>
            <person name="Neave M.J."/>
            <person name="Apprill A."/>
            <person name="Voolstra C.R."/>
        </authorList>
    </citation>
    <scope>NUCLEOTIDE SEQUENCE [LARGE SCALE GENOMIC DNA]</scope>
    <source>
        <strain evidence="1 2">DSM 25634</strain>
    </source>
</reference>
<organism evidence="1 2">
    <name type="scientific">Endozoicomonas numazuensis</name>
    <dbReference type="NCBI Taxonomy" id="1137799"/>
    <lineage>
        <taxon>Bacteria</taxon>
        <taxon>Pseudomonadati</taxon>
        <taxon>Pseudomonadota</taxon>
        <taxon>Gammaproteobacteria</taxon>
        <taxon>Oceanospirillales</taxon>
        <taxon>Endozoicomonadaceae</taxon>
        <taxon>Endozoicomonas</taxon>
    </lineage>
</organism>
<dbReference type="Proteomes" id="UP000028073">
    <property type="component" value="Unassembled WGS sequence"/>
</dbReference>
<comment type="caution">
    <text evidence="1">The sequence shown here is derived from an EMBL/GenBank/DDBJ whole genome shotgun (WGS) entry which is preliminary data.</text>
</comment>
<proteinExistence type="predicted"/>
<dbReference type="OrthoDB" id="370626at2"/>
<evidence type="ECO:0000313" key="1">
    <source>
        <dbReference type="EMBL" id="KEQ17774.1"/>
    </source>
</evidence>
<accession>A0A081NH51</accession>
<dbReference type="RefSeq" id="WP_034834649.1">
    <property type="nucleotide sequence ID" value="NZ_JOKH01000002.1"/>
</dbReference>
<evidence type="ECO:0000313" key="2">
    <source>
        <dbReference type="Proteomes" id="UP000028073"/>
    </source>
</evidence>
<dbReference type="EMBL" id="JOKH01000002">
    <property type="protein sequence ID" value="KEQ17774.1"/>
    <property type="molecule type" value="Genomic_DNA"/>
</dbReference>
<name>A0A081NH51_9GAMM</name>
<gene>
    <name evidence="1" type="ORF">GZ78_08890</name>
</gene>
<keyword evidence="2" id="KW-1185">Reference proteome</keyword>